<evidence type="ECO:0000313" key="6">
    <source>
        <dbReference type="EMBL" id="MFC4065066.1"/>
    </source>
</evidence>
<feature type="domain" description="Tyr recombinase" evidence="5">
    <location>
        <begin position="197"/>
        <end position="351"/>
    </location>
</feature>
<dbReference type="InterPro" id="IPR002104">
    <property type="entry name" value="Integrase_catalytic"/>
</dbReference>
<dbReference type="SUPFAM" id="SSF56349">
    <property type="entry name" value="DNA breaking-rejoining enzymes"/>
    <property type="match status" value="1"/>
</dbReference>
<evidence type="ECO:0000256" key="3">
    <source>
        <dbReference type="ARBA" id="ARBA00023125"/>
    </source>
</evidence>
<dbReference type="Pfam" id="PF22022">
    <property type="entry name" value="Phage_int_M"/>
    <property type="match status" value="1"/>
</dbReference>
<accession>A0ABV8IPC9</accession>
<protein>
    <submittedName>
        <fullName evidence="6">Tyrosine-type recombinase/integrase</fullName>
    </submittedName>
</protein>
<evidence type="ECO:0000259" key="5">
    <source>
        <dbReference type="PROSITE" id="PS51898"/>
    </source>
</evidence>
<evidence type="ECO:0000313" key="7">
    <source>
        <dbReference type="Proteomes" id="UP001595867"/>
    </source>
</evidence>
<dbReference type="RefSeq" id="WP_378066098.1">
    <property type="nucleotide sequence ID" value="NZ_JBHSBL010000007.1"/>
</dbReference>
<dbReference type="InterPro" id="IPR010998">
    <property type="entry name" value="Integrase_recombinase_N"/>
</dbReference>
<evidence type="ECO:0000256" key="4">
    <source>
        <dbReference type="ARBA" id="ARBA00023172"/>
    </source>
</evidence>
<dbReference type="PANTHER" id="PTHR30629">
    <property type="entry name" value="PROPHAGE INTEGRASE"/>
    <property type="match status" value="1"/>
</dbReference>
<dbReference type="InterPro" id="IPR011010">
    <property type="entry name" value="DNA_brk_join_enz"/>
</dbReference>
<proteinExistence type="inferred from homology"/>
<organism evidence="6 7">
    <name type="scientific">Actinoplanes subglobosus</name>
    <dbReference type="NCBI Taxonomy" id="1547892"/>
    <lineage>
        <taxon>Bacteria</taxon>
        <taxon>Bacillati</taxon>
        <taxon>Actinomycetota</taxon>
        <taxon>Actinomycetes</taxon>
        <taxon>Micromonosporales</taxon>
        <taxon>Micromonosporaceae</taxon>
        <taxon>Actinoplanes</taxon>
    </lineage>
</organism>
<dbReference type="Proteomes" id="UP001595867">
    <property type="component" value="Unassembled WGS sequence"/>
</dbReference>
<dbReference type="InterPro" id="IPR050808">
    <property type="entry name" value="Phage_Integrase"/>
</dbReference>
<sequence>MSAPAPDVSRPCLEATGSIPSATITHLSIAPASGWGPIHYAEQSSGKWRAWATFRDTDDVTRVVQAYETSRQRAEIRLIAKLGDRARHELTATTRVSSLADLWLEEISLEGGIVTQTVDRYTGCLRQTVLPAFGDLLIGELTVGRLDRFLKTLAKAKPSQARNAKVVLKQMLSMAVRHGAISANPVREVGQLPRPRRPINTLTLDELDTIRAAIETRQRRRTTGPRRNGNLADIVELMLATGARIGEVLAFRWQNIDLDDDDCPTATICGTIIFIKGQGFSRQDHPKTDAGFRTVILPDFAVNVLWRRFNDRPHPVRGHHRLVLQRQLTECVAAAFVVAEAGLVLSSAAPA</sequence>
<keyword evidence="3" id="KW-0238">DNA-binding</keyword>
<keyword evidence="7" id="KW-1185">Reference proteome</keyword>
<dbReference type="Gene3D" id="1.10.443.10">
    <property type="entry name" value="Intergrase catalytic core"/>
    <property type="match status" value="1"/>
</dbReference>
<dbReference type="PROSITE" id="PS51898">
    <property type="entry name" value="TYR_RECOMBINASE"/>
    <property type="match status" value="1"/>
</dbReference>
<dbReference type="Gene3D" id="1.10.150.130">
    <property type="match status" value="1"/>
</dbReference>
<comment type="caution">
    <text evidence="6">The sequence shown here is derived from an EMBL/GenBank/DDBJ whole genome shotgun (WGS) entry which is preliminary data.</text>
</comment>
<reference evidence="7" key="1">
    <citation type="journal article" date="2019" name="Int. J. Syst. Evol. Microbiol.">
        <title>The Global Catalogue of Microorganisms (GCM) 10K type strain sequencing project: providing services to taxonomists for standard genome sequencing and annotation.</title>
        <authorList>
            <consortium name="The Broad Institute Genomics Platform"/>
            <consortium name="The Broad Institute Genome Sequencing Center for Infectious Disease"/>
            <person name="Wu L."/>
            <person name="Ma J."/>
        </authorList>
    </citation>
    <scope>NUCLEOTIDE SEQUENCE [LARGE SCALE GENOMIC DNA]</scope>
    <source>
        <strain evidence="7">TBRC 5832</strain>
    </source>
</reference>
<evidence type="ECO:0000256" key="1">
    <source>
        <dbReference type="ARBA" id="ARBA00008857"/>
    </source>
</evidence>
<keyword evidence="4" id="KW-0233">DNA recombination</keyword>
<comment type="similarity">
    <text evidence="1">Belongs to the 'phage' integrase family.</text>
</comment>
<name>A0ABV8IPC9_9ACTN</name>
<dbReference type="InterPro" id="IPR013762">
    <property type="entry name" value="Integrase-like_cat_sf"/>
</dbReference>
<dbReference type="InterPro" id="IPR053876">
    <property type="entry name" value="Phage_int_M"/>
</dbReference>
<dbReference type="EMBL" id="JBHSBL010000007">
    <property type="protein sequence ID" value="MFC4065066.1"/>
    <property type="molecule type" value="Genomic_DNA"/>
</dbReference>
<evidence type="ECO:0000256" key="2">
    <source>
        <dbReference type="ARBA" id="ARBA00022908"/>
    </source>
</evidence>
<dbReference type="PANTHER" id="PTHR30629:SF2">
    <property type="entry name" value="PROPHAGE INTEGRASE INTS-RELATED"/>
    <property type="match status" value="1"/>
</dbReference>
<gene>
    <name evidence="6" type="ORF">ACFO0C_08995</name>
</gene>
<keyword evidence="2" id="KW-0229">DNA integration</keyword>